<keyword evidence="2" id="KW-0170">Cobalt</keyword>
<evidence type="ECO:0000313" key="3">
    <source>
        <dbReference type="EMBL" id="EHI60539.1"/>
    </source>
</evidence>
<dbReference type="SUPFAM" id="SSF53800">
    <property type="entry name" value="Chelatase"/>
    <property type="match status" value="1"/>
</dbReference>
<reference evidence="3 4" key="1">
    <citation type="submission" date="2011-08" db="EMBL/GenBank/DDBJ databases">
        <title>The Genome Sequence of Clostridium hathewayi WAL-18680.</title>
        <authorList>
            <consortium name="The Broad Institute Genome Sequencing Platform"/>
            <person name="Earl A."/>
            <person name="Ward D."/>
            <person name="Feldgarden M."/>
            <person name="Gevers D."/>
            <person name="Finegold S.M."/>
            <person name="Summanen P.H."/>
            <person name="Molitoris D.R."/>
            <person name="Song M."/>
            <person name="Daigneault M."/>
            <person name="Allen-Vercoe E."/>
            <person name="Young S.K."/>
            <person name="Zeng Q."/>
            <person name="Gargeya S."/>
            <person name="Fitzgerald M."/>
            <person name="Haas B."/>
            <person name="Abouelleil A."/>
            <person name="Alvarado L."/>
            <person name="Arachchi H.M."/>
            <person name="Berlin A."/>
            <person name="Brown A."/>
            <person name="Chapman S.B."/>
            <person name="Chen Z."/>
            <person name="Dunbar C."/>
            <person name="Freedman E."/>
            <person name="Gearin G."/>
            <person name="Gellesch M."/>
            <person name="Goldberg J."/>
            <person name="Griggs A."/>
            <person name="Gujja S."/>
            <person name="Heiman D."/>
            <person name="Howarth C."/>
            <person name="Larson L."/>
            <person name="Lui A."/>
            <person name="MacDonald P.J.P."/>
            <person name="Montmayeur A."/>
            <person name="Murphy C."/>
            <person name="Neiman D."/>
            <person name="Pearson M."/>
            <person name="Priest M."/>
            <person name="Roberts A."/>
            <person name="Saif S."/>
            <person name="Shea T."/>
            <person name="Shenoy N."/>
            <person name="Sisk P."/>
            <person name="Stolte C."/>
            <person name="Sykes S."/>
            <person name="Wortman J."/>
            <person name="Nusbaum C."/>
            <person name="Birren B."/>
        </authorList>
    </citation>
    <scope>NUCLEOTIDE SEQUENCE [LARGE SCALE GENOMIC DNA]</scope>
    <source>
        <strain evidence="3 4">WAL-18680</strain>
    </source>
</reference>
<dbReference type="EMBL" id="ADLN01000015">
    <property type="protein sequence ID" value="EHI60539.1"/>
    <property type="molecule type" value="Genomic_DNA"/>
</dbReference>
<evidence type="ECO:0000256" key="2">
    <source>
        <dbReference type="PIRSR" id="PIRSR033579-3"/>
    </source>
</evidence>
<proteinExistence type="predicted"/>
<feature type="binding site" evidence="2">
    <location>
        <position position="149"/>
    </location>
    <ligand>
        <name>Co(2+)</name>
        <dbReference type="ChEBI" id="CHEBI:48828"/>
    </ligand>
</feature>
<feature type="binding site" evidence="2">
    <location>
        <position position="212"/>
    </location>
    <ligand>
        <name>Co(2+)</name>
        <dbReference type="ChEBI" id="CHEBI:48828"/>
    </ligand>
</feature>
<dbReference type="PATRIC" id="fig|742737.3.peg.1485"/>
<sequence length="269" mass="30017">MTSGRKAILVISFGTSYNTTRERTIGAIEQAVAEAFPDYEMRRAFTSQKIINKLRKRDGEAIDNVKEAMERLLADGIETLVIQPTHVMSGYEYEDMMEELEPYRARFASFACGKPLLSDDGDYEAMAKILTEETAGYRGEKTAILYMGHGTGHTANEVYEKLENRLRACGYEDDYIGTAEGTPSLDEVAETLGRGEYDRVALFPLMIVAGDHACNDMAGDEEDSWKMVLTSKGYLVTCVLKGLGEYAGVQKLFAEHAKMAMREQETTIF</sequence>
<name>G5ID92_9FIRM</name>
<dbReference type="GO" id="GO:0016852">
    <property type="term" value="F:sirohydrochlorin cobaltochelatase activity"/>
    <property type="evidence" value="ECO:0007669"/>
    <property type="project" value="InterPro"/>
</dbReference>
<evidence type="ECO:0000256" key="1">
    <source>
        <dbReference type="PIRSR" id="PIRSR033579-1"/>
    </source>
</evidence>
<dbReference type="PIRSF" id="PIRSF033579">
    <property type="entry name" value="Anaer_Co_chel"/>
    <property type="match status" value="1"/>
</dbReference>
<dbReference type="Pfam" id="PF06180">
    <property type="entry name" value="CbiK"/>
    <property type="match status" value="1"/>
</dbReference>
<evidence type="ECO:0000313" key="4">
    <source>
        <dbReference type="Proteomes" id="UP000005384"/>
    </source>
</evidence>
<comment type="caution">
    <text evidence="3">The sequence shown here is derived from an EMBL/GenBank/DDBJ whole genome shotgun (WGS) entry which is preliminary data.</text>
</comment>
<dbReference type="CDD" id="cd03413">
    <property type="entry name" value="CbiK_C"/>
    <property type="match status" value="1"/>
</dbReference>
<feature type="active site" description="Proton acceptor" evidence="1">
    <location>
        <position position="149"/>
    </location>
</feature>
<dbReference type="InterPro" id="IPR010388">
    <property type="entry name" value="Anaerobic_Co-chelatase"/>
</dbReference>
<gene>
    <name evidence="3" type="ORF">HMPREF9473_01469</name>
</gene>
<organism evidence="3 4">
    <name type="scientific">Hungatella hathewayi WAL-18680</name>
    <dbReference type="NCBI Taxonomy" id="742737"/>
    <lineage>
        <taxon>Bacteria</taxon>
        <taxon>Bacillati</taxon>
        <taxon>Bacillota</taxon>
        <taxon>Clostridia</taxon>
        <taxon>Lachnospirales</taxon>
        <taxon>Lachnospiraceae</taxon>
        <taxon>Hungatella</taxon>
    </lineage>
</organism>
<accession>G5ID92</accession>
<dbReference type="GO" id="GO:0046872">
    <property type="term" value="F:metal ion binding"/>
    <property type="evidence" value="ECO:0007669"/>
    <property type="project" value="UniProtKB-KW"/>
</dbReference>
<feature type="binding site" evidence="2">
    <location>
        <position position="180"/>
    </location>
    <ligand>
        <name>Co(2+)</name>
        <dbReference type="ChEBI" id="CHEBI:48828"/>
    </ligand>
</feature>
<dbReference type="CDD" id="cd03412">
    <property type="entry name" value="CbiK_N"/>
    <property type="match status" value="1"/>
</dbReference>
<dbReference type="AlphaFoldDB" id="G5ID92"/>
<dbReference type="HOGENOM" id="CLU_036584_1_1_9"/>
<dbReference type="OrthoDB" id="9770331at2"/>
<evidence type="ECO:0008006" key="5">
    <source>
        <dbReference type="Google" id="ProtNLM"/>
    </source>
</evidence>
<dbReference type="GO" id="GO:0019251">
    <property type="term" value="P:anaerobic cobalamin biosynthetic process"/>
    <property type="evidence" value="ECO:0007669"/>
    <property type="project" value="InterPro"/>
</dbReference>
<dbReference type="Proteomes" id="UP000005384">
    <property type="component" value="Unassembled WGS sequence"/>
</dbReference>
<keyword evidence="2" id="KW-0479">Metal-binding</keyword>
<keyword evidence="4" id="KW-1185">Reference proteome</keyword>
<dbReference type="Gene3D" id="3.40.50.1400">
    <property type="match status" value="2"/>
</dbReference>
<protein>
    <recommendedName>
        <fullName evidence="5">Sirohydrochlorin cobaltochelatase</fullName>
    </recommendedName>
</protein>
<dbReference type="RefSeq" id="WP_006779455.1">
    <property type="nucleotide sequence ID" value="NZ_CP040506.1"/>
</dbReference>